<reference evidence="1" key="1">
    <citation type="journal article" date="2015" name="Nature">
        <title>Complex archaea that bridge the gap between prokaryotes and eukaryotes.</title>
        <authorList>
            <person name="Spang A."/>
            <person name="Saw J.H."/>
            <person name="Jorgensen S.L."/>
            <person name="Zaremba-Niedzwiedzka K."/>
            <person name="Martijn J."/>
            <person name="Lind A.E."/>
            <person name="van Eijk R."/>
            <person name="Schleper C."/>
            <person name="Guy L."/>
            <person name="Ettema T.J."/>
        </authorList>
    </citation>
    <scope>NUCLEOTIDE SEQUENCE</scope>
</reference>
<dbReference type="EMBL" id="LAZR01052765">
    <property type="protein sequence ID" value="KKK82236.1"/>
    <property type="molecule type" value="Genomic_DNA"/>
</dbReference>
<organism evidence="1">
    <name type="scientific">marine sediment metagenome</name>
    <dbReference type="NCBI Taxonomy" id="412755"/>
    <lineage>
        <taxon>unclassified sequences</taxon>
        <taxon>metagenomes</taxon>
        <taxon>ecological metagenomes</taxon>
    </lineage>
</organism>
<sequence>MSDGNVIRIYRGLEEVGLPIPAFSIVGDGNWRSRIGSGLWEWSNEIRVALYNKVLSYAEQQVLCISMVRTELILEGD</sequence>
<comment type="caution">
    <text evidence="1">The sequence shown here is derived from an EMBL/GenBank/DDBJ whole genome shotgun (WGS) entry which is preliminary data.</text>
</comment>
<name>A0A0F9BCS7_9ZZZZ</name>
<protein>
    <submittedName>
        <fullName evidence="1">Uncharacterized protein</fullName>
    </submittedName>
</protein>
<accession>A0A0F9BCS7</accession>
<dbReference type="AlphaFoldDB" id="A0A0F9BCS7"/>
<proteinExistence type="predicted"/>
<gene>
    <name evidence="1" type="ORF">LCGC14_2805420</name>
</gene>
<evidence type="ECO:0000313" key="1">
    <source>
        <dbReference type="EMBL" id="KKK82236.1"/>
    </source>
</evidence>